<dbReference type="Proteomes" id="UP001286313">
    <property type="component" value="Unassembled WGS sequence"/>
</dbReference>
<sequence>MHPTLHQDYLLAILPLRGLYLVFESAVLSHNHSLTHTTPFRIPHHTTPRTPKPFLLSYLSHQLLLQPPSFPGHKPLTTPYLTPPHLFNHPPSPPMITPLTNHHLIHHHHHPLPAIPLPHLPRLHLIQPSTHSSPNPNLTSPPYPCLSLTFFSYPTYLCHLPYLTFHPPPLLTFQTLVLPPLPRPYAAA</sequence>
<evidence type="ECO:0000313" key="2">
    <source>
        <dbReference type="Proteomes" id="UP001286313"/>
    </source>
</evidence>
<protein>
    <submittedName>
        <fullName evidence="1">Uncharacterized protein</fullName>
    </submittedName>
</protein>
<evidence type="ECO:0000313" key="1">
    <source>
        <dbReference type="EMBL" id="KAK3878062.1"/>
    </source>
</evidence>
<dbReference type="EMBL" id="JAWQEG010001593">
    <property type="protein sequence ID" value="KAK3878062.1"/>
    <property type="molecule type" value="Genomic_DNA"/>
</dbReference>
<organism evidence="1 2">
    <name type="scientific">Petrolisthes cinctipes</name>
    <name type="common">Flat porcelain crab</name>
    <dbReference type="NCBI Taxonomy" id="88211"/>
    <lineage>
        <taxon>Eukaryota</taxon>
        <taxon>Metazoa</taxon>
        <taxon>Ecdysozoa</taxon>
        <taxon>Arthropoda</taxon>
        <taxon>Crustacea</taxon>
        <taxon>Multicrustacea</taxon>
        <taxon>Malacostraca</taxon>
        <taxon>Eumalacostraca</taxon>
        <taxon>Eucarida</taxon>
        <taxon>Decapoda</taxon>
        <taxon>Pleocyemata</taxon>
        <taxon>Anomura</taxon>
        <taxon>Galatheoidea</taxon>
        <taxon>Porcellanidae</taxon>
        <taxon>Petrolisthes</taxon>
    </lineage>
</organism>
<proteinExistence type="predicted"/>
<comment type="caution">
    <text evidence="1">The sequence shown here is derived from an EMBL/GenBank/DDBJ whole genome shotgun (WGS) entry which is preliminary data.</text>
</comment>
<name>A0AAE1KNX3_PETCI</name>
<gene>
    <name evidence="1" type="ORF">Pcinc_017274</name>
</gene>
<dbReference type="AlphaFoldDB" id="A0AAE1KNX3"/>
<reference evidence="1" key="1">
    <citation type="submission" date="2023-10" db="EMBL/GenBank/DDBJ databases">
        <title>Genome assemblies of two species of porcelain crab, Petrolisthes cinctipes and Petrolisthes manimaculis (Anomura: Porcellanidae).</title>
        <authorList>
            <person name="Angst P."/>
        </authorList>
    </citation>
    <scope>NUCLEOTIDE SEQUENCE</scope>
    <source>
        <strain evidence="1">PB745_01</strain>
        <tissue evidence="1">Gill</tissue>
    </source>
</reference>
<accession>A0AAE1KNX3</accession>
<keyword evidence="2" id="KW-1185">Reference proteome</keyword>